<name>A0A0F6WCP6_9CAUD</name>
<evidence type="ECO:0008006" key="4">
    <source>
        <dbReference type="Google" id="ProtNLM"/>
    </source>
</evidence>
<dbReference type="GeneID" id="26639006"/>
<feature type="transmembrane region" description="Helical" evidence="1">
    <location>
        <begin position="35"/>
        <end position="64"/>
    </location>
</feature>
<dbReference type="RefSeq" id="YP_009212511.1">
    <property type="nucleotide sequence ID" value="NC_028945.1"/>
</dbReference>
<evidence type="ECO:0000256" key="1">
    <source>
        <dbReference type="SAM" id="Phobius"/>
    </source>
</evidence>
<reference evidence="2 3" key="1">
    <citation type="submission" date="2015-04" db="EMBL/GenBank/DDBJ databases">
        <authorList>
            <person name="Hodson T.S."/>
            <person name="Hyde J.R."/>
            <person name="Schouten J.T."/>
            <person name="Crockett J.T."/>
            <person name="Smith T.A."/>
            <person name="Merrill B.D."/>
            <person name="Crook M.B."/>
            <person name="Griffitts J.S."/>
            <person name="Burnett S.H."/>
            <person name="Grose J.H."/>
            <person name="Breakwell D.P."/>
        </authorList>
    </citation>
    <scope>NUCLEOTIDE SEQUENCE [LARGE SCALE GENOMIC DNA]</scope>
</reference>
<dbReference type="EMBL" id="KR052482">
    <property type="protein sequence ID" value="AKF13534.1"/>
    <property type="molecule type" value="Genomic_DNA"/>
</dbReference>
<accession>A0A0F6WCP6</accession>
<keyword evidence="1" id="KW-0472">Membrane</keyword>
<organism evidence="2 3">
    <name type="scientific">Sinorhizobium phage phiN3</name>
    <dbReference type="NCBI Taxonomy" id="1647405"/>
    <lineage>
        <taxon>Viruses</taxon>
        <taxon>Duplodnaviria</taxon>
        <taxon>Heunggongvirae</taxon>
        <taxon>Uroviricota</taxon>
        <taxon>Caudoviricetes</taxon>
        <taxon>Emdodecavirus</taxon>
        <taxon>Emdodecavirus N3</taxon>
    </lineage>
</organism>
<dbReference type="KEGG" id="vg:26639006"/>
<proteinExistence type="predicted"/>
<gene>
    <name evidence="2" type="ORF">PHIN3_271</name>
</gene>
<evidence type="ECO:0000313" key="3">
    <source>
        <dbReference type="Proteomes" id="UP000202958"/>
    </source>
</evidence>
<keyword evidence="3" id="KW-1185">Reference proteome</keyword>
<evidence type="ECO:0000313" key="2">
    <source>
        <dbReference type="EMBL" id="AKF13534.1"/>
    </source>
</evidence>
<keyword evidence="1" id="KW-1133">Transmembrane helix</keyword>
<dbReference type="Proteomes" id="UP000202958">
    <property type="component" value="Segment"/>
</dbReference>
<protein>
    <recommendedName>
        <fullName evidence="4">Transmembrane protein</fullName>
    </recommendedName>
</protein>
<keyword evidence="1" id="KW-0812">Transmembrane</keyword>
<sequence length="80" mass="9129">MIVWYLIGIVGCGILQIFDNILDQRQWDRFDTDSIGYIIIFAILGPVAFFACALLVLAFIAVLLKEKVGDREFYLTGKRK</sequence>